<dbReference type="EMBL" id="ADBJ01000056">
    <property type="protein sequence ID" value="EFA75200.1"/>
    <property type="molecule type" value="Genomic_DNA"/>
</dbReference>
<dbReference type="PROSITE" id="PS51340">
    <property type="entry name" value="MOSC"/>
    <property type="match status" value="1"/>
</dbReference>
<dbReference type="GO" id="GO:0030151">
    <property type="term" value="F:molybdenum ion binding"/>
    <property type="evidence" value="ECO:0007669"/>
    <property type="project" value="InterPro"/>
</dbReference>
<organism evidence="2 3">
    <name type="scientific">Heterostelium pallidum (strain ATCC 26659 / Pp 5 / PN500)</name>
    <name type="common">Cellular slime mold</name>
    <name type="synonym">Polysphondylium pallidum</name>
    <dbReference type="NCBI Taxonomy" id="670386"/>
    <lineage>
        <taxon>Eukaryota</taxon>
        <taxon>Amoebozoa</taxon>
        <taxon>Evosea</taxon>
        <taxon>Eumycetozoa</taxon>
        <taxon>Dictyostelia</taxon>
        <taxon>Acytosteliales</taxon>
        <taxon>Acytosteliaceae</taxon>
        <taxon>Heterostelium</taxon>
    </lineage>
</organism>
<sequence>MSIVAVCLSPTHSMSKPVVDEIKLVTGLGIEGDAHFGDKVQHLSRVKANPDQPNLRQIHLIHTELHQELKAKGFTKGVEPGEMGENITTRDIDILSLPKGTKLELGDRGALIEITGLRNPCQQLNGLENTLMSACRDTDADGRVTQRKAGIMGIVLNGGIVKANDKINIILPEEPHIPLQVV</sequence>
<evidence type="ECO:0000313" key="3">
    <source>
        <dbReference type="Proteomes" id="UP000001396"/>
    </source>
</evidence>
<dbReference type="GO" id="GO:0030170">
    <property type="term" value="F:pyridoxal phosphate binding"/>
    <property type="evidence" value="ECO:0007669"/>
    <property type="project" value="InterPro"/>
</dbReference>
<dbReference type="GO" id="GO:0003824">
    <property type="term" value="F:catalytic activity"/>
    <property type="evidence" value="ECO:0007669"/>
    <property type="project" value="InterPro"/>
</dbReference>
<name>D3BU14_HETP5</name>
<dbReference type="Pfam" id="PF03473">
    <property type="entry name" value="MOSC"/>
    <property type="match status" value="1"/>
</dbReference>
<comment type="caution">
    <text evidence="2">The sequence shown here is derived from an EMBL/GenBank/DDBJ whole genome shotgun (WGS) entry which is preliminary data.</text>
</comment>
<protein>
    <submittedName>
        <fullName evidence="2">MOSC domain-containing protein</fullName>
    </submittedName>
</protein>
<dbReference type="Proteomes" id="UP000001396">
    <property type="component" value="Unassembled WGS sequence"/>
</dbReference>
<dbReference type="PANTHER" id="PTHR36930">
    <property type="entry name" value="METAL-SULFUR CLUSTER BIOSYNTHESIS PROTEINS YUAD-RELATED"/>
    <property type="match status" value="1"/>
</dbReference>
<dbReference type="RefSeq" id="XP_020427334.1">
    <property type="nucleotide sequence ID" value="XM_020582031.1"/>
</dbReference>
<dbReference type="SUPFAM" id="SSF50800">
    <property type="entry name" value="PK beta-barrel domain-like"/>
    <property type="match status" value="1"/>
</dbReference>
<dbReference type="STRING" id="670386.D3BU14"/>
<dbReference type="OMA" id="VRKAGVM"/>
<dbReference type="PANTHER" id="PTHR36930:SF1">
    <property type="entry name" value="MOSC DOMAIN-CONTAINING PROTEIN"/>
    <property type="match status" value="1"/>
</dbReference>
<evidence type="ECO:0000259" key="1">
    <source>
        <dbReference type="PROSITE" id="PS51340"/>
    </source>
</evidence>
<feature type="domain" description="MOSC" evidence="1">
    <location>
        <begin position="17"/>
        <end position="170"/>
    </location>
</feature>
<keyword evidence="3" id="KW-1185">Reference proteome</keyword>
<dbReference type="AlphaFoldDB" id="D3BU14"/>
<accession>D3BU14</accession>
<reference evidence="2 3" key="1">
    <citation type="journal article" date="2011" name="Genome Res.">
        <title>Phylogeny-wide analysis of social amoeba genomes highlights ancient origins for complex intercellular communication.</title>
        <authorList>
            <person name="Heidel A.J."/>
            <person name="Lawal H.M."/>
            <person name="Felder M."/>
            <person name="Schilde C."/>
            <person name="Helps N.R."/>
            <person name="Tunggal B."/>
            <person name="Rivero F."/>
            <person name="John U."/>
            <person name="Schleicher M."/>
            <person name="Eichinger L."/>
            <person name="Platzer M."/>
            <person name="Noegel A.A."/>
            <person name="Schaap P."/>
            <person name="Gloeckner G."/>
        </authorList>
    </citation>
    <scope>NUCLEOTIDE SEQUENCE [LARGE SCALE GENOMIC DNA]</scope>
    <source>
        <strain evidence="3">ATCC 26659 / Pp 5 / PN500</strain>
    </source>
</reference>
<gene>
    <name evidence="2" type="ORF">PPL_11274</name>
</gene>
<evidence type="ECO:0000313" key="2">
    <source>
        <dbReference type="EMBL" id="EFA75200.1"/>
    </source>
</evidence>
<dbReference type="Gene3D" id="2.40.33.20">
    <property type="entry name" value="PK beta-barrel domain-like"/>
    <property type="match status" value="1"/>
</dbReference>
<dbReference type="InterPro" id="IPR011037">
    <property type="entry name" value="Pyrv_Knase-like_insert_dom_sf"/>
</dbReference>
<dbReference type="InParanoid" id="D3BU14"/>
<dbReference type="InterPro" id="IPR052716">
    <property type="entry name" value="MOSC_domain"/>
</dbReference>
<proteinExistence type="predicted"/>
<dbReference type="GeneID" id="31366742"/>
<dbReference type="InterPro" id="IPR005302">
    <property type="entry name" value="MoCF_Sase_C"/>
</dbReference>